<keyword evidence="2 8" id="KW-0489">Methyltransferase</keyword>
<dbReference type="PANTHER" id="PTHR10815:SF13">
    <property type="entry name" value="METHYLATED-DNA--PROTEIN-CYSTEINE METHYLTRANSFERASE"/>
    <property type="match status" value="1"/>
</dbReference>
<dbReference type="AlphaFoldDB" id="A0A3A4AYU9"/>
<evidence type="ECO:0000313" key="8">
    <source>
        <dbReference type="EMBL" id="RJL33559.1"/>
    </source>
</evidence>
<dbReference type="OrthoDB" id="9802228at2"/>
<dbReference type="Gene3D" id="1.10.10.10">
    <property type="entry name" value="Winged helix-like DNA-binding domain superfamily/Winged helix DNA-binding domain"/>
    <property type="match status" value="1"/>
</dbReference>
<evidence type="ECO:0000256" key="3">
    <source>
        <dbReference type="ARBA" id="ARBA00022679"/>
    </source>
</evidence>
<dbReference type="GO" id="GO:0003908">
    <property type="term" value="F:methylated-DNA-[protein]-cysteine S-methyltransferase activity"/>
    <property type="evidence" value="ECO:0007669"/>
    <property type="project" value="UniProtKB-EC"/>
</dbReference>
<proteinExistence type="predicted"/>
<dbReference type="GO" id="GO:0032259">
    <property type="term" value="P:methylation"/>
    <property type="evidence" value="ECO:0007669"/>
    <property type="project" value="UniProtKB-KW"/>
</dbReference>
<evidence type="ECO:0000259" key="7">
    <source>
        <dbReference type="Pfam" id="PF01035"/>
    </source>
</evidence>
<sequence length="167" mass="17829">MIDAIVLETPPGPLSLLEHDGAIVAAGFTPDPAAMHARLHRTLRPHPLRRVADLGDLGKRVGSYFDGDLDALDDLPVNQPGNERMTRLWAALREVRAGTTVNYAELAGMAGYPPSHARAAGGACARNLIAPIVPCHRVLPQAGGYGGYYYGPPVKRWLLAHEGATLP</sequence>
<feature type="domain" description="Methylated-DNA-[protein]-cysteine S-methyltransferase DNA binding" evidence="7">
    <location>
        <begin position="86"/>
        <end position="164"/>
    </location>
</feature>
<evidence type="ECO:0000256" key="6">
    <source>
        <dbReference type="ARBA" id="ARBA00049348"/>
    </source>
</evidence>
<evidence type="ECO:0000313" key="9">
    <source>
        <dbReference type="Proteomes" id="UP000265768"/>
    </source>
</evidence>
<evidence type="ECO:0000256" key="5">
    <source>
        <dbReference type="ARBA" id="ARBA00023204"/>
    </source>
</evidence>
<keyword evidence="5" id="KW-0234">DNA repair</keyword>
<dbReference type="Proteomes" id="UP000265768">
    <property type="component" value="Unassembled WGS sequence"/>
</dbReference>
<dbReference type="InterPro" id="IPR036388">
    <property type="entry name" value="WH-like_DNA-bd_sf"/>
</dbReference>
<dbReference type="SUPFAM" id="SSF46767">
    <property type="entry name" value="Methylated DNA-protein cysteine methyltransferase, C-terminal domain"/>
    <property type="match status" value="1"/>
</dbReference>
<dbReference type="InterPro" id="IPR001497">
    <property type="entry name" value="MethylDNA_cys_MeTrfase_AS"/>
</dbReference>
<keyword evidence="3 8" id="KW-0808">Transferase</keyword>
<reference evidence="8 9" key="1">
    <citation type="submission" date="2018-09" db="EMBL/GenBank/DDBJ databases">
        <title>YIM 75507 draft genome.</title>
        <authorList>
            <person name="Tang S."/>
            <person name="Feng Y."/>
        </authorList>
    </citation>
    <scope>NUCLEOTIDE SEQUENCE [LARGE SCALE GENOMIC DNA]</scope>
    <source>
        <strain evidence="8 9">YIM 75507</strain>
    </source>
</reference>
<dbReference type="InterPro" id="IPR036217">
    <property type="entry name" value="MethylDNA_cys_MeTrfase_DNAb"/>
</dbReference>
<dbReference type="RefSeq" id="WP_119926517.1">
    <property type="nucleotide sequence ID" value="NZ_QZEY01000003.1"/>
</dbReference>
<evidence type="ECO:0000256" key="2">
    <source>
        <dbReference type="ARBA" id="ARBA00022603"/>
    </source>
</evidence>
<gene>
    <name evidence="8" type="ORF">D5H75_12420</name>
</gene>
<dbReference type="NCBIfam" id="TIGR00589">
    <property type="entry name" value="ogt"/>
    <property type="match status" value="1"/>
</dbReference>
<dbReference type="PROSITE" id="PS00374">
    <property type="entry name" value="MGMT"/>
    <property type="match status" value="1"/>
</dbReference>
<keyword evidence="4" id="KW-0227">DNA damage</keyword>
<dbReference type="CDD" id="cd06445">
    <property type="entry name" value="ATase"/>
    <property type="match status" value="1"/>
</dbReference>
<dbReference type="PANTHER" id="PTHR10815">
    <property type="entry name" value="METHYLATED-DNA--PROTEIN-CYSTEINE METHYLTRANSFERASE"/>
    <property type="match status" value="1"/>
</dbReference>
<dbReference type="Pfam" id="PF01035">
    <property type="entry name" value="DNA_binding_1"/>
    <property type="match status" value="1"/>
</dbReference>
<protein>
    <submittedName>
        <fullName evidence="8">Methylated-DNA--[protein]-cysteine S-methyltransferase</fullName>
    </submittedName>
</protein>
<dbReference type="EMBL" id="QZEY01000003">
    <property type="protein sequence ID" value="RJL33559.1"/>
    <property type="molecule type" value="Genomic_DNA"/>
</dbReference>
<comment type="catalytic activity">
    <reaction evidence="1">
        <text>a 4-O-methyl-thymidine in DNA + L-cysteinyl-[protein] = a thymidine in DNA + S-methyl-L-cysteinyl-[protein]</text>
        <dbReference type="Rhea" id="RHEA:53428"/>
        <dbReference type="Rhea" id="RHEA-COMP:10131"/>
        <dbReference type="Rhea" id="RHEA-COMP:10132"/>
        <dbReference type="Rhea" id="RHEA-COMP:13555"/>
        <dbReference type="Rhea" id="RHEA-COMP:13556"/>
        <dbReference type="ChEBI" id="CHEBI:29950"/>
        <dbReference type="ChEBI" id="CHEBI:82612"/>
        <dbReference type="ChEBI" id="CHEBI:137386"/>
        <dbReference type="ChEBI" id="CHEBI:137387"/>
        <dbReference type="EC" id="2.1.1.63"/>
    </reaction>
</comment>
<keyword evidence="9" id="KW-1185">Reference proteome</keyword>
<evidence type="ECO:0000256" key="4">
    <source>
        <dbReference type="ARBA" id="ARBA00022763"/>
    </source>
</evidence>
<name>A0A3A4AYU9_9ACTN</name>
<accession>A0A3A4AYU9</accession>
<comment type="catalytic activity">
    <reaction evidence="6">
        <text>a 6-O-methyl-2'-deoxyguanosine in DNA + L-cysteinyl-[protein] = S-methyl-L-cysteinyl-[protein] + a 2'-deoxyguanosine in DNA</text>
        <dbReference type="Rhea" id="RHEA:24000"/>
        <dbReference type="Rhea" id="RHEA-COMP:10131"/>
        <dbReference type="Rhea" id="RHEA-COMP:10132"/>
        <dbReference type="Rhea" id="RHEA-COMP:11367"/>
        <dbReference type="Rhea" id="RHEA-COMP:11368"/>
        <dbReference type="ChEBI" id="CHEBI:29950"/>
        <dbReference type="ChEBI" id="CHEBI:82612"/>
        <dbReference type="ChEBI" id="CHEBI:85445"/>
        <dbReference type="ChEBI" id="CHEBI:85448"/>
        <dbReference type="EC" id="2.1.1.63"/>
    </reaction>
</comment>
<organism evidence="8 9">
    <name type="scientific">Bailinhaonella thermotolerans</name>
    <dbReference type="NCBI Taxonomy" id="1070861"/>
    <lineage>
        <taxon>Bacteria</taxon>
        <taxon>Bacillati</taxon>
        <taxon>Actinomycetota</taxon>
        <taxon>Actinomycetes</taxon>
        <taxon>Streptosporangiales</taxon>
        <taxon>Streptosporangiaceae</taxon>
        <taxon>Bailinhaonella</taxon>
    </lineage>
</organism>
<evidence type="ECO:0000256" key="1">
    <source>
        <dbReference type="ARBA" id="ARBA00001286"/>
    </source>
</evidence>
<comment type="caution">
    <text evidence="8">The sequence shown here is derived from an EMBL/GenBank/DDBJ whole genome shotgun (WGS) entry which is preliminary data.</text>
</comment>
<dbReference type="InterPro" id="IPR014048">
    <property type="entry name" value="MethylDNA_cys_MeTrfase_DNA-bd"/>
</dbReference>
<dbReference type="GO" id="GO:0006281">
    <property type="term" value="P:DNA repair"/>
    <property type="evidence" value="ECO:0007669"/>
    <property type="project" value="UniProtKB-KW"/>
</dbReference>